<dbReference type="PRINTS" id="PR01036">
    <property type="entry name" value="TCRTETB"/>
</dbReference>
<dbReference type="SUPFAM" id="SSF103473">
    <property type="entry name" value="MFS general substrate transporter"/>
    <property type="match status" value="1"/>
</dbReference>
<feature type="transmembrane region" description="Helical" evidence="8">
    <location>
        <begin position="90"/>
        <end position="112"/>
    </location>
</feature>
<comment type="similarity">
    <text evidence="2">Belongs to the major facilitator superfamily. EmrB family.</text>
</comment>
<feature type="transmembrane region" description="Helical" evidence="8">
    <location>
        <begin position="289"/>
        <end position="314"/>
    </location>
</feature>
<dbReference type="EMBL" id="SGWW01000002">
    <property type="protein sequence ID" value="RZS57501.1"/>
    <property type="molecule type" value="Genomic_DNA"/>
</dbReference>
<evidence type="ECO:0000256" key="6">
    <source>
        <dbReference type="ARBA" id="ARBA00022989"/>
    </source>
</evidence>
<evidence type="ECO:0000256" key="8">
    <source>
        <dbReference type="SAM" id="Phobius"/>
    </source>
</evidence>
<dbReference type="GO" id="GO:0005886">
    <property type="term" value="C:plasma membrane"/>
    <property type="evidence" value="ECO:0007669"/>
    <property type="project" value="UniProtKB-SubCell"/>
</dbReference>
<keyword evidence="6 8" id="KW-1133">Transmembrane helix</keyword>
<dbReference type="Pfam" id="PF07690">
    <property type="entry name" value="MFS_1"/>
    <property type="match status" value="1"/>
</dbReference>
<feature type="domain" description="Major facilitator superfamily (MFS) profile" evidence="9">
    <location>
        <begin position="25"/>
        <end position="482"/>
    </location>
</feature>
<evidence type="ECO:0000256" key="3">
    <source>
        <dbReference type="ARBA" id="ARBA00022448"/>
    </source>
</evidence>
<name>A0A4Q7LSL0_9MICO</name>
<feature type="transmembrane region" description="Helical" evidence="8">
    <location>
        <begin position="124"/>
        <end position="142"/>
    </location>
</feature>
<dbReference type="NCBIfam" id="TIGR00711">
    <property type="entry name" value="efflux_EmrB"/>
    <property type="match status" value="1"/>
</dbReference>
<dbReference type="AlphaFoldDB" id="A0A4Q7LSL0"/>
<keyword evidence="4" id="KW-1003">Cell membrane</keyword>
<keyword evidence="11" id="KW-1185">Reference proteome</keyword>
<evidence type="ECO:0000256" key="1">
    <source>
        <dbReference type="ARBA" id="ARBA00004651"/>
    </source>
</evidence>
<dbReference type="PANTHER" id="PTHR42718:SF9">
    <property type="entry name" value="MAJOR FACILITATOR SUPERFAMILY MULTIDRUG TRANSPORTER MFSC"/>
    <property type="match status" value="1"/>
</dbReference>
<dbReference type="PANTHER" id="PTHR42718">
    <property type="entry name" value="MAJOR FACILITATOR SUPERFAMILY MULTIDRUG TRANSPORTER MFSC"/>
    <property type="match status" value="1"/>
</dbReference>
<dbReference type="PROSITE" id="PS50850">
    <property type="entry name" value="MFS"/>
    <property type="match status" value="1"/>
</dbReference>
<dbReference type="InterPro" id="IPR020846">
    <property type="entry name" value="MFS_dom"/>
</dbReference>
<evidence type="ECO:0000256" key="5">
    <source>
        <dbReference type="ARBA" id="ARBA00022692"/>
    </source>
</evidence>
<feature type="transmembrane region" description="Helical" evidence="8">
    <location>
        <begin position="63"/>
        <end position="83"/>
    </location>
</feature>
<protein>
    <submittedName>
        <fullName evidence="10">DHA2 family lincomycin resistance protein-like MFS transporter</fullName>
    </submittedName>
</protein>
<dbReference type="Gene3D" id="1.20.1250.20">
    <property type="entry name" value="MFS general substrate transporter like domains"/>
    <property type="match status" value="1"/>
</dbReference>
<comment type="caution">
    <text evidence="10">The sequence shown here is derived from an EMBL/GenBank/DDBJ whole genome shotgun (WGS) entry which is preliminary data.</text>
</comment>
<dbReference type="CDD" id="cd17503">
    <property type="entry name" value="MFS_LmrB_MDR_like"/>
    <property type="match status" value="1"/>
</dbReference>
<feature type="transmembrane region" description="Helical" evidence="8">
    <location>
        <begin position="320"/>
        <end position="343"/>
    </location>
</feature>
<reference evidence="10 11" key="1">
    <citation type="journal article" date="2015" name="Stand. Genomic Sci.">
        <title>Genomic Encyclopedia of Bacterial and Archaeal Type Strains, Phase III: the genomes of soil and plant-associated and newly described type strains.</title>
        <authorList>
            <person name="Whitman W.B."/>
            <person name="Woyke T."/>
            <person name="Klenk H.P."/>
            <person name="Zhou Y."/>
            <person name="Lilburn T.G."/>
            <person name="Beck B.J."/>
            <person name="De Vos P."/>
            <person name="Vandamme P."/>
            <person name="Eisen J.A."/>
            <person name="Garrity G."/>
            <person name="Hugenholtz P."/>
            <person name="Kyrpides N.C."/>
        </authorList>
    </citation>
    <scope>NUCLEOTIDE SEQUENCE [LARGE SCALE GENOMIC DNA]</scope>
    <source>
        <strain evidence="10 11">CV2</strain>
    </source>
</reference>
<dbReference type="Proteomes" id="UP000293519">
    <property type="component" value="Unassembled WGS sequence"/>
</dbReference>
<evidence type="ECO:0000313" key="10">
    <source>
        <dbReference type="EMBL" id="RZS57501.1"/>
    </source>
</evidence>
<feature type="transmembrane region" description="Helical" evidence="8">
    <location>
        <begin position="250"/>
        <end position="269"/>
    </location>
</feature>
<evidence type="ECO:0000313" key="11">
    <source>
        <dbReference type="Proteomes" id="UP000293519"/>
    </source>
</evidence>
<comment type="subcellular location">
    <subcellularLocation>
        <location evidence="1">Cell membrane</location>
        <topology evidence="1">Multi-pass membrane protein</topology>
    </subcellularLocation>
</comment>
<dbReference type="InterPro" id="IPR011701">
    <property type="entry name" value="MFS"/>
</dbReference>
<feature type="transmembrane region" description="Helical" evidence="8">
    <location>
        <begin position="149"/>
        <end position="171"/>
    </location>
</feature>
<evidence type="ECO:0000256" key="7">
    <source>
        <dbReference type="ARBA" id="ARBA00023136"/>
    </source>
</evidence>
<feature type="transmembrane region" description="Helical" evidence="8">
    <location>
        <begin position="418"/>
        <end position="443"/>
    </location>
</feature>
<feature type="transmembrane region" description="Helical" evidence="8">
    <location>
        <begin position="24"/>
        <end position="51"/>
    </location>
</feature>
<organism evidence="10 11">
    <name type="scientific">Microcella putealis</name>
    <dbReference type="NCBI Taxonomy" id="337005"/>
    <lineage>
        <taxon>Bacteria</taxon>
        <taxon>Bacillati</taxon>
        <taxon>Actinomycetota</taxon>
        <taxon>Actinomycetes</taxon>
        <taxon>Micrococcales</taxon>
        <taxon>Microbacteriaceae</taxon>
        <taxon>Microcella</taxon>
    </lineage>
</organism>
<dbReference type="InterPro" id="IPR004638">
    <property type="entry name" value="EmrB-like"/>
</dbReference>
<dbReference type="GO" id="GO:0022857">
    <property type="term" value="F:transmembrane transporter activity"/>
    <property type="evidence" value="ECO:0007669"/>
    <property type="project" value="InterPro"/>
</dbReference>
<feature type="transmembrane region" description="Helical" evidence="8">
    <location>
        <begin position="379"/>
        <end position="406"/>
    </location>
</feature>
<evidence type="ECO:0000259" key="9">
    <source>
        <dbReference type="PROSITE" id="PS50850"/>
    </source>
</evidence>
<keyword evidence="7 8" id="KW-0472">Membrane</keyword>
<keyword evidence="5 8" id="KW-0812">Transmembrane</keyword>
<feature type="transmembrane region" description="Helical" evidence="8">
    <location>
        <begin position="212"/>
        <end position="230"/>
    </location>
</feature>
<accession>A0A4Q7LSL0</accession>
<feature type="transmembrane region" description="Helical" evidence="8">
    <location>
        <begin position="177"/>
        <end position="200"/>
    </location>
</feature>
<gene>
    <name evidence="10" type="ORF">EV141_1214</name>
</gene>
<feature type="transmembrane region" description="Helical" evidence="8">
    <location>
        <begin position="455"/>
        <end position="477"/>
    </location>
</feature>
<dbReference type="OrthoDB" id="9812221at2"/>
<dbReference type="Gene3D" id="1.20.1720.10">
    <property type="entry name" value="Multidrug resistance protein D"/>
    <property type="match status" value="1"/>
</dbReference>
<sequence length="501" mass="51945">MATAPQTGSSAPSAPNVTDAQRRIVLGVLIGSAFVVILNETLMGVAIPRFIAVFGITATAAQWLTTAFMLTLAVVIPITGWLLQRFSTRALFVTAMSLFTAGTLLGAVAPWFELLIVARVIQASGTAIVMPMLFTTVFALVAPQRRGQVIGTVSTVIAVAPALGPSLSGFILSIADWHWLFITMLPLTTTALIIGAVRMVDVGERRGTRLDVLSIVLSVPGFGGLVFGLAQLGEGGRAEAGSGPDPVVTGTVALAVGIVALVIFVLRQLRLQRTDSALLDLRTFAERQFALSIGIITVASMALFGAIIVIPLYVQEVLGASPLVSGLIILPGALLQGLLAPIIGRRYDKVGPRSLVIPGIALMASTLWVMSMFSATTPIWFVAVANIGVSLGLALLFTPLLTNGLASLRPQLNPYGSAIVGTVQQVAGAAGIALFISVAAFISPPSGDASITADGVRAAFTVAAGLATAIVPLVLFVRWQRPDQPVAPTADTGSTRVVESA</sequence>
<evidence type="ECO:0000256" key="4">
    <source>
        <dbReference type="ARBA" id="ARBA00022475"/>
    </source>
</evidence>
<proteinExistence type="inferred from homology"/>
<feature type="transmembrane region" description="Helical" evidence="8">
    <location>
        <begin position="355"/>
        <end position="373"/>
    </location>
</feature>
<keyword evidence="3" id="KW-0813">Transport</keyword>
<evidence type="ECO:0000256" key="2">
    <source>
        <dbReference type="ARBA" id="ARBA00008537"/>
    </source>
</evidence>
<dbReference type="InterPro" id="IPR036259">
    <property type="entry name" value="MFS_trans_sf"/>
</dbReference>